<reference evidence="3" key="1">
    <citation type="journal article" date="2019" name="Int. J. Syst. Evol. Microbiol.">
        <title>The Global Catalogue of Microorganisms (GCM) 10K type strain sequencing project: providing services to taxonomists for standard genome sequencing and annotation.</title>
        <authorList>
            <consortium name="The Broad Institute Genomics Platform"/>
            <consortium name="The Broad Institute Genome Sequencing Center for Infectious Disease"/>
            <person name="Wu L."/>
            <person name="Ma J."/>
        </authorList>
    </citation>
    <scope>NUCLEOTIDE SEQUENCE [LARGE SCALE GENOMIC DNA]</scope>
    <source>
        <strain evidence="3">PCU 347</strain>
    </source>
</reference>
<dbReference type="RefSeq" id="WP_381741924.1">
    <property type="nucleotide sequence ID" value="NZ_JBHSDP010000024.1"/>
</dbReference>
<evidence type="ECO:0000256" key="1">
    <source>
        <dbReference type="ARBA" id="ARBA00022679"/>
    </source>
</evidence>
<keyword evidence="1" id="KW-0808">Transferase</keyword>
<dbReference type="SFLD" id="SFLDS00036">
    <property type="entry name" value="Aromatic_Prenyltransferase"/>
    <property type="match status" value="1"/>
</dbReference>
<sequence length="401" mass="43317">MQNETLKKQQGSVMARFGLYDVCDETVGEFLCTQWERACDALDLPPGEAAASSDLLREVLDPWFAIEIGRECRHPSYVAEDGFPAEISVKWTGSGPELRVLFDIGFAAVRPDLVALAATDRLAGRLGAALDHFERVGGAFFAGRPGPPAPLWHSLVLRPGEPVSLKAYFGLYRWGMNEREAAVGAAMEILEMGAAWAAASSGVNTGKHELEFFALDLSDAPQSRAKVYYRGAAATVEELNSLAGLAGSHDAARAGRAYSVLVGGERGDAGEAPLTCLAFRKGCDRAEEATTYLRVASLSRCERDTTERVAALMASEGIPAGPYRKLVDALAPRPLEAFVGLQELVSYRVVGQRADLTTYFRFPVHPVAAVRSTAGHVPRPARRHLRRTVSFPATMPLSPDE</sequence>
<protein>
    <recommendedName>
        <fullName evidence="4">Tryptophan dimethylallyltransferase</fullName>
    </recommendedName>
</protein>
<dbReference type="EMBL" id="JBHSDP010000024">
    <property type="protein sequence ID" value="MFC4330860.1"/>
    <property type="molecule type" value="Genomic_DNA"/>
</dbReference>
<proteinExistence type="predicted"/>
<evidence type="ECO:0000313" key="3">
    <source>
        <dbReference type="Proteomes" id="UP001595824"/>
    </source>
</evidence>
<dbReference type="InterPro" id="IPR033964">
    <property type="entry name" value="ABBA"/>
</dbReference>
<dbReference type="Proteomes" id="UP001595824">
    <property type="component" value="Unassembled WGS sequence"/>
</dbReference>
<name>A0ABV8TJU6_9ACTN</name>
<organism evidence="2 3">
    <name type="scientific">Streptomyces andamanensis</name>
    <dbReference type="NCBI Taxonomy" id="1565035"/>
    <lineage>
        <taxon>Bacteria</taxon>
        <taxon>Bacillati</taxon>
        <taxon>Actinomycetota</taxon>
        <taxon>Actinomycetes</taxon>
        <taxon>Kitasatosporales</taxon>
        <taxon>Streptomycetaceae</taxon>
        <taxon>Streptomyces</taxon>
    </lineage>
</organism>
<accession>A0ABV8TJU6</accession>
<keyword evidence="3" id="KW-1185">Reference proteome</keyword>
<gene>
    <name evidence="2" type="ORF">ACFPC0_24335</name>
</gene>
<evidence type="ECO:0008006" key="4">
    <source>
        <dbReference type="Google" id="ProtNLM"/>
    </source>
</evidence>
<comment type="caution">
    <text evidence="2">The sequence shown here is derived from an EMBL/GenBank/DDBJ whole genome shotgun (WGS) entry which is preliminary data.</text>
</comment>
<evidence type="ECO:0000313" key="2">
    <source>
        <dbReference type="EMBL" id="MFC4330860.1"/>
    </source>
</evidence>